<dbReference type="PROSITE" id="PS50221">
    <property type="entry name" value="GAIN_B"/>
    <property type="match status" value="1"/>
</dbReference>
<sequence length="1309" mass="149253">MSFGDLKVHDLRNESHLLCMENTHCYINCANINGQDLFQTNESSVCHPVTVHNQNFSRSFNITSSGIPIRAHRENALVEITLIRVMCRDIFSSSIQLSKLFIRVEKNVIHNIMAGMPYERGVTKHMNLKYMTLHMSYISNSSLHPSTSNILQISQDNSTVNVCLPLDALRAIPENVRLVNVVNYAWSGPFALNREDIQSRVVRIEILGDYRLSNLRTPVSMIFPVTCFRFISSEYEWKTDGCQTFRANDTVTCRCNHTTAFSVLLIAEPIGAVHWKILSYISYIGCGLSAFCTALSLMVYVTHRKHREEPSLFIHMSLSGALFLLNMSFMMSEWGATVSPRWVCELIAALIHFSLLGSFTWMAVEGLHLYLMLIKVFNTEYRHYRLKLSLFGWGIPAVIVGVTLSLKDVKQIYGLNNLTILESNQTNPICWLKDETYLYVTNVTYFALVFIFNTGILLIVANRIRGLAKTSSRSGMSCRSASTVIGLTGLLGTTWGLAFLASGHVNYPILYLFCIFNSTQGVFIFVWILCIARKEKKTAMESKTVYSDFSRVPAQNTIKMQQVSSPNLTKMEGRGRARVRMRGGIGEGGEEGGRGRARGRARGRGRGRLQAGGGEAQRRRGPTLSNEIRATLVDHVVNHGLTVREAGLRVQPNLSRFTVASVIRAFRLENRIEGRVQRGGRAPIFTPLQEREIVNMVLANNAIRLREIQAKIIEDQIIFQNVNQVSLSTIARILKAHQVQMKQMYRVPFERNSERVKQLRHEYVERVLQMDAEAIQHEFIYIDEAGFNLSKVRRRGRNVIGQRAIISVPGQRGGNITLCAAITQNGVLHRHANMGPYKTPHILTFLDRVYNLTIINNMQIQYVVIWDNVSFHRSGLVQNYFTQHPHFTVLFLPPYSPFLNPIEEFFSPWRWKVYDLHPLARVALIQAMEEACDQIEATAIQGRNQLSNEIRATLVDHVINHGLTMHEAGQRVQPNLSRFTVASVIRTFRLEHRTERLNHGGGRGRLFTGEQETAIVNLVLANNEIRLREIQSHIIQNNTTFNNIQQVGPSTLARILKQNHIRLKQLYKVPFERNSQRNKDLRRAYVDGVLEMDAHAIPHEYIFIDEAGFNLAKTRRRGRNIIGHRAIIDVPGQRGGNITMCAAISNAHGVLHRHANLGPYNTAHMLTFLDRLHNILIPPERINDADHQRNRYVVVWDNVSFHRAAPVQNWFADHPPFLVQYLPPYSPFLNPIEEFFSAWRWKVYDRQPHVRIPLMQGMEEACDEIAVGAIQGWIRHSRRFFPRCLARENIACDVDEALWPDPAVRQDAA</sequence>
<dbReference type="InterPro" id="IPR009057">
    <property type="entry name" value="Homeodomain-like_sf"/>
</dbReference>
<dbReference type="Proteomes" id="UP001174136">
    <property type="component" value="Unassembled WGS sequence"/>
</dbReference>
<feature type="transmembrane region" description="Helical" evidence="7">
    <location>
        <begin position="509"/>
        <end position="532"/>
    </location>
</feature>
<dbReference type="EMBL" id="JAOPHQ010003741">
    <property type="protein sequence ID" value="KAK0141775.1"/>
    <property type="molecule type" value="Genomic_DNA"/>
</dbReference>
<organism evidence="10 11">
    <name type="scientific">Merluccius polli</name>
    <name type="common">Benguela hake</name>
    <name type="synonym">Merluccius cadenati</name>
    <dbReference type="NCBI Taxonomy" id="89951"/>
    <lineage>
        <taxon>Eukaryota</taxon>
        <taxon>Metazoa</taxon>
        <taxon>Chordata</taxon>
        <taxon>Craniata</taxon>
        <taxon>Vertebrata</taxon>
        <taxon>Euteleostomi</taxon>
        <taxon>Actinopterygii</taxon>
        <taxon>Neopterygii</taxon>
        <taxon>Teleostei</taxon>
        <taxon>Neoteleostei</taxon>
        <taxon>Acanthomorphata</taxon>
        <taxon>Zeiogadaria</taxon>
        <taxon>Gadariae</taxon>
        <taxon>Gadiformes</taxon>
        <taxon>Gadoidei</taxon>
        <taxon>Merlucciidae</taxon>
        <taxon>Merluccius</taxon>
    </lineage>
</organism>
<keyword evidence="3 7" id="KW-1133">Transmembrane helix</keyword>
<dbReference type="GO" id="GO:0005886">
    <property type="term" value="C:plasma membrane"/>
    <property type="evidence" value="ECO:0007669"/>
    <property type="project" value="TreeGrafter"/>
</dbReference>
<feature type="transmembrane region" description="Helical" evidence="7">
    <location>
        <begin position="312"/>
        <end position="331"/>
    </location>
</feature>
<feature type="transmembrane region" description="Helical" evidence="7">
    <location>
        <begin position="386"/>
        <end position="406"/>
    </location>
</feature>
<feature type="transmembrane region" description="Helical" evidence="7">
    <location>
        <begin position="351"/>
        <end position="374"/>
    </location>
</feature>
<reference evidence="10" key="1">
    <citation type="journal article" date="2023" name="Front. Mar. Sci.">
        <title>A new Merluccius polli reference genome to investigate the effects of global change in West African waters.</title>
        <authorList>
            <person name="Mateo J.L."/>
            <person name="Blanco-Fernandez C."/>
            <person name="Garcia-Vazquez E."/>
            <person name="Machado-Schiaffino G."/>
        </authorList>
    </citation>
    <scope>NUCLEOTIDE SEQUENCE</scope>
    <source>
        <strain evidence="10">C29</strain>
        <tissue evidence="10">Fin</tissue>
    </source>
</reference>
<dbReference type="Pfam" id="PF01825">
    <property type="entry name" value="GPS"/>
    <property type="match status" value="1"/>
</dbReference>
<dbReference type="GO" id="GO:0007166">
    <property type="term" value="P:cell surface receptor signaling pathway"/>
    <property type="evidence" value="ECO:0007669"/>
    <property type="project" value="InterPro"/>
</dbReference>
<dbReference type="Pfam" id="PF00002">
    <property type="entry name" value="7tm_2"/>
    <property type="match status" value="1"/>
</dbReference>
<evidence type="ECO:0000256" key="4">
    <source>
        <dbReference type="ARBA" id="ARBA00023136"/>
    </source>
</evidence>
<dbReference type="InterPro" id="IPR000832">
    <property type="entry name" value="GPCR_2_secretin-like"/>
</dbReference>
<feature type="transmembrane region" description="Helical" evidence="7">
    <location>
        <begin position="481"/>
        <end position="503"/>
    </location>
</feature>
<dbReference type="Gene3D" id="2.60.220.50">
    <property type="match status" value="1"/>
</dbReference>
<evidence type="ECO:0000313" key="10">
    <source>
        <dbReference type="EMBL" id="KAK0141775.1"/>
    </source>
</evidence>
<keyword evidence="11" id="KW-1185">Reference proteome</keyword>
<gene>
    <name evidence="10" type="primary">adgrg6</name>
    <name evidence="10" type="ORF">N1851_020560</name>
</gene>
<keyword evidence="2 7" id="KW-0812">Transmembrane</keyword>
<evidence type="ECO:0000256" key="2">
    <source>
        <dbReference type="ARBA" id="ARBA00022692"/>
    </source>
</evidence>
<dbReference type="InterPro" id="IPR047655">
    <property type="entry name" value="Transpos_IS630-like"/>
</dbReference>
<dbReference type="PANTHER" id="PTHR12011:SF454">
    <property type="entry name" value="ADHESION G-PROTEIN COUPLED RECEPTOR G5-LIKE"/>
    <property type="match status" value="1"/>
</dbReference>
<dbReference type="PRINTS" id="PR00249">
    <property type="entry name" value="GPCRSECRETIN"/>
</dbReference>
<keyword evidence="5" id="KW-1015">Disulfide bond</keyword>
<dbReference type="InterPro" id="IPR038717">
    <property type="entry name" value="Tc1-like_DDE_dom"/>
</dbReference>
<dbReference type="PANTHER" id="PTHR12011">
    <property type="entry name" value="ADHESION G-PROTEIN COUPLED RECEPTOR"/>
    <property type="match status" value="1"/>
</dbReference>
<dbReference type="InterPro" id="IPR057244">
    <property type="entry name" value="GAIN_B"/>
</dbReference>
<feature type="domain" description="GAIN-B" evidence="8">
    <location>
        <begin position="141"/>
        <end position="271"/>
    </location>
</feature>
<dbReference type="Pfam" id="PF13358">
    <property type="entry name" value="DDE_3"/>
    <property type="match status" value="2"/>
</dbReference>
<keyword evidence="10" id="KW-0675">Receptor</keyword>
<dbReference type="Gene3D" id="3.30.420.10">
    <property type="entry name" value="Ribonuclease H-like superfamily/Ribonuclease H"/>
    <property type="match status" value="2"/>
</dbReference>
<evidence type="ECO:0000256" key="3">
    <source>
        <dbReference type="ARBA" id="ARBA00022989"/>
    </source>
</evidence>
<evidence type="ECO:0000256" key="6">
    <source>
        <dbReference type="SAM" id="MobiDB-lite"/>
    </source>
</evidence>
<evidence type="ECO:0000256" key="7">
    <source>
        <dbReference type="SAM" id="Phobius"/>
    </source>
</evidence>
<proteinExistence type="predicted"/>
<feature type="transmembrane region" description="Helical" evidence="7">
    <location>
        <begin position="280"/>
        <end position="300"/>
    </location>
</feature>
<name>A0AA47MKI5_MERPO</name>
<evidence type="ECO:0000256" key="5">
    <source>
        <dbReference type="ARBA" id="ARBA00023157"/>
    </source>
</evidence>
<dbReference type="GO" id="GO:0004930">
    <property type="term" value="F:G protein-coupled receptor activity"/>
    <property type="evidence" value="ECO:0007669"/>
    <property type="project" value="InterPro"/>
</dbReference>
<comment type="subcellular location">
    <subcellularLocation>
        <location evidence="1">Membrane</location>
        <topology evidence="1">Multi-pass membrane protein</topology>
    </subcellularLocation>
</comment>
<dbReference type="Gene3D" id="1.20.1070.10">
    <property type="entry name" value="Rhodopsin 7-helix transmembrane proteins"/>
    <property type="match status" value="1"/>
</dbReference>
<dbReference type="GO" id="GO:0007189">
    <property type="term" value="P:adenylate cyclase-activating G protein-coupled receptor signaling pathway"/>
    <property type="evidence" value="ECO:0007669"/>
    <property type="project" value="TreeGrafter"/>
</dbReference>
<evidence type="ECO:0000259" key="9">
    <source>
        <dbReference type="PROSITE" id="PS50261"/>
    </source>
</evidence>
<feature type="domain" description="G-protein coupled receptors family 2 profile 2" evidence="9">
    <location>
        <begin position="278"/>
        <end position="532"/>
    </location>
</feature>
<evidence type="ECO:0000259" key="8">
    <source>
        <dbReference type="PROSITE" id="PS50221"/>
    </source>
</evidence>
<dbReference type="InterPro" id="IPR000203">
    <property type="entry name" value="GPS"/>
</dbReference>
<dbReference type="SMART" id="SM00303">
    <property type="entry name" value="GPS"/>
    <property type="match status" value="1"/>
</dbReference>
<dbReference type="NCBIfam" id="NF033545">
    <property type="entry name" value="transpos_IS630"/>
    <property type="match status" value="2"/>
</dbReference>
<keyword evidence="4 7" id="KW-0472">Membrane</keyword>
<dbReference type="InterPro" id="IPR036397">
    <property type="entry name" value="RNaseH_sf"/>
</dbReference>
<dbReference type="PROSITE" id="PS50261">
    <property type="entry name" value="G_PROTEIN_RECEP_F2_4"/>
    <property type="match status" value="1"/>
</dbReference>
<evidence type="ECO:0000256" key="1">
    <source>
        <dbReference type="ARBA" id="ARBA00004141"/>
    </source>
</evidence>
<feature type="compositionally biased region" description="Basic residues" evidence="6">
    <location>
        <begin position="595"/>
        <end position="607"/>
    </location>
</feature>
<dbReference type="SUPFAM" id="SSF46689">
    <property type="entry name" value="Homeodomain-like"/>
    <property type="match status" value="2"/>
</dbReference>
<protein>
    <submittedName>
        <fullName evidence="10">Adhesion G-protein coupled receptor G6</fullName>
    </submittedName>
</protein>
<comment type="caution">
    <text evidence="10">The sequence shown here is derived from an EMBL/GenBank/DDBJ whole genome shotgun (WGS) entry which is preliminary data.</text>
</comment>
<dbReference type="GO" id="GO:0003676">
    <property type="term" value="F:nucleic acid binding"/>
    <property type="evidence" value="ECO:0007669"/>
    <property type="project" value="InterPro"/>
</dbReference>
<feature type="region of interest" description="Disordered" evidence="6">
    <location>
        <begin position="582"/>
        <end position="623"/>
    </location>
</feature>
<evidence type="ECO:0000313" key="11">
    <source>
        <dbReference type="Proteomes" id="UP001174136"/>
    </source>
</evidence>
<dbReference type="InterPro" id="IPR046338">
    <property type="entry name" value="GAIN_dom_sf"/>
</dbReference>
<dbReference type="InterPro" id="IPR017981">
    <property type="entry name" value="GPCR_2-like_7TM"/>
</dbReference>
<accession>A0AA47MKI5</accession>
<feature type="transmembrane region" description="Helical" evidence="7">
    <location>
        <begin position="437"/>
        <end position="460"/>
    </location>
</feature>